<evidence type="ECO:0000256" key="1">
    <source>
        <dbReference type="SAM" id="Phobius"/>
    </source>
</evidence>
<feature type="transmembrane region" description="Helical" evidence="1">
    <location>
        <begin position="48"/>
        <end position="65"/>
    </location>
</feature>
<name>A0A3B0RSU2_9ZZZZ</name>
<accession>A0A3B0RSU2</accession>
<gene>
    <name evidence="2" type="ORF">MNBD_ALPHA06-216</name>
</gene>
<reference evidence="2" key="1">
    <citation type="submission" date="2018-06" db="EMBL/GenBank/DDBJ databases">
        <authorList>
            <person name="Zhirakovskaya E."/>
        </authorList>
    </citation>
    <scope>NUCLEOTIDE SEQUENCE</scope>
</reference>
<keyword evidence="1" id="KW-1133">Transmembrane helix</keyword>
<dbReference type="AlphaFoldDB" id="A0A3B0RSU2"/>
<feature type="transmembrane region" description="Helical" evidence="1">
    <location>
        <begin position="71"/>
        <end position="95"/>
    </location>
</feature>
<dbReference type="EMBL" id="UOEE01000180">
    <property type="protein sequence ID" value="VAV94281.1"/>
    <property type="molecule type" value="Genomic_DNA"/>
</dbReference>
<keyword evidence="1" id="KW-0472">Membrane</keyword>
<organism evidence="2">
    <name type="scientific">hydrothermal vent metagenome</name>
    <dbReference type="NCBI Taxonomy" id="652676"/>
    <lineage>
        <taxon>unclassified sequences</taxon>
        <taxon>metagenomes</taxon>
        <taxon>ecological metagenomes</taxon>
    </lineage>
</organism>
<evidence type="ECO:0000313" key="2">
    <source>
        <dbReference type="EMBL" id="VAV94281.1"/>
    </source>
</evidence>
<sequence length="104" mass="10848">MSIAKIIWAVSFLAAIVFSFVTFGMSGVVLAVLGLIAGWFVDSEHRRGLIIAAIFLMMAGGAGAWGDIPVVGTYLTAIFGSYAAVLAAASLTAILKTTLERLKP</sequence>
<keyword evidence="1" id="KW-0812">Transmembrane</keyword>
<proteinExistence type="predicted"/>
<protein>
    <submittedName>
        <fullName evidence="2">Uncharacterized protein</fullName>
    </submittedName>
</protein>
<feature type="transmembrane region" description="Helical" evidence="1">
    <location>
        <begin position="6"/>
        <end position="36"/>
    </location>
</feature>